<organism evidence="9 10">
    <name type="scientific">Pontibacter qinzhouensis</name>
    <dbReference type="NCBI Taxonomy" id="2603253"/>
    <lineage>
        <taxon>Bacteria</taxon>
        <taxon>Pseudomonadati</taxon>
        <taxon>Bacteroidota</taxon>
        <taxon>Cytophagia</taxon>
        <taxon>Cytophagales</taxon>
        <taxon>Hymenobacteraceae</taxon>
        <taxon>Pontibacter</taxon>
    </lineage>
</organism>
<dbReference type="InterPro" id="IPR000719">
    <property type="entry name" value="Prot_kinase_dom"/>
</dbReference>
<dbReference type="PANTHER" id="PTHR43671">
    <property type="entry name" value="SERINE/THREONINE-PROTEIN KINASE NEK"/>
    <property type="match status" value="1"/>
</dbReference>
<sequence length="515" mass="57048">MRTTVLMPTLHKDNVFANRFQLAELISSRGISELWKAQDLEENGAVVALRVFAPQGVLDEFTLDLLNKDLTKMISMSHPNLLRPYLADEYQGLPYLVLPYLANGSLRKRLNEEGPLSEGQLAQLLQQVGAALFYLHAHELPTLHQNLNPDNILISDNGDYIVTDYGLSSRTRSAIRKVIGQGATVSAEYSPPELFSAKPKRNAASDIFSLGVILYEACTGEVPWMGNGGISLLQGAAIPVLPFKYSRELQLMVKACLDPDWEKRPSAAELETEGRYYLEHDSWKSFGRFGTVTVKMVQYEKEKPWTLIWLGATFLVVLLATGYIYFFAPDLWQKLMSPATVSATVINSKAASQNTTTDSTAAADPVATVQIPDKELEEAEPTIPAAATTTPQPVASKTRRAVANPPRRYDPTEEPRMSYRKPTSLAGLLQQLPNDGIPMSVREQWRSDIQRYFVPEAIVSFTASGNVTGVFTVNEMVDKLLNAEPISNIHIDNMSRNDKGKIEELSIRVTSDGGN</sequence>
<keyword evidence="4 9" id="KW-0418">Kinase</keyword>
<evidence type="ECO:0000256" key="2">
    <source>
        <dbReference type="ARBA" id="ARBA00022679"/>
    </source>
</evidence>
<accession>A0A5C8KEF5</accession>
<keyword evidence="5" id="KW-0067">ATP-binding</keyword>
<dbReference type="OrthoDB" id="9813021at2"/>
<evidence type="ECO:0000313" key="9">
    <source>
        <dbReference type="EMBL" id="TXK52617.1"/>
    </source>
</evidence>
<keyword evidence="3" id="KW-0547">Nucleotide-binding</keyword>
<dbReference type="EMBL" id="VRTY01000002">
    <property type="protein sequence ID" value="TXK52617.1"/>
    <property type="molecule type" value="Genomic_DNA"/>
</dbReference>
<dbReference type="PANTHER" id="PTHR43671:SF13">
    <property type="entry name" value="SERINE_THREONINE-PROTEIN KINASE NEK2"/>
    <property type="match status" value="1"/>
</dbReference>
<dbReference type="AlphaFoldDB" id="A0A5C8KEF5"/>
<evidence type="ECO:0000256" key="4">
    <source>
        <dbReference type="ARBA" id="ARBA00022777"/>
    </source>
</evidence>
<evidence type="ECO:0000256" key="5">
    <source>
        <dbReference type="ARBA" id="ARBA00022840"/>
    </source>
</evidence>
<feature type="compositionally biased region" description="Low complexity" evidence="6">
    <location>
        <begin position="381"/>
        <end position="393"/>
    </location>
</feature>
<evidence type="ECO:0000259" key="8">
    <source>
        <dbReference type="PROSITE" id="PS50011"/>
    </source>
</evidence>
<evidence type="ECO:0000256" key="3">
    <source>
        <dbReference type="ARBA" id="ARBA00022741"/>
    </source>
</evidence>
<dbReference type="Proteomes" id="UP000321926">
    <property type="component" value="Unassembled WGS sequence"/>
</dbReference>
<reference evidence="9 10" key="1">
    <citation type="submission" date="2019-08" db="EMBL/GenBank/DDBJ databases">
        <authorList>
            <person name="Shi S."/>
        </authorList>
    </citation>
    <scope>NUCLEOTIDE SEQUENCE [LARGE SCALE GENOMIC DNA]</scope>
    <source>
        <strain evidence="9 10">GY10130</strain>
    </source>
</reference>
<evidence type="ECO:0000256" key="7">
    <source>
        <dbReference type="SAM" id="Phobius"/>
    </source>
</evidence>
<protein>
    <recommendedName>
        <fullName evidence="1">non-specific serine/threonine protein kinase</fullName>
        <ecNumber evidence="1">2.7.11.1</ecNumber>
    </recommendedName>
</protein>
<keyword evidence="2" id="KW-0808">Transferase</keyword>
<feature type="region of interest" description="Disordered" evidence="6">
    <location>
        <begin position="378"/>
        <end position="419"/>
    </location>
</feature>
<dbReference type="SUPFAM" id="SSF56112">
    <property type="entry name" value="Protein kinase-like (PK-like)"/>
    <property type="match status" value="1"/>
</dbReference>
<keyword evidence="7" id="KW-1133">Transmembrane helix</keyword>
<keyword evidence="7" id="KW-0812">Transmembrane</keyword>
<dbReference type="Pfam" id="PF00069">
    <property type="entry name" value="Pkinase"/>
    <property type="match status" value="1"/>
</dbReference>
<dbReference type="CDD" id="cd14014">
    <property type="entry name" value="STKc_PknB_like"/>
    <property type="match status" value="1"/>
</dbReference>
<dbReference type="InterPro" id="IPR050660">
    <property type="entry name" value="NEK_Ser/Thr_kinase"/>
</dbReference>
<dbReference type="InterPro" id="IPR011009">
    <property type="entry name" value="Kinase-like_dom_sf"/>
</dbReference>
<feature type="domain" description="Protein kinase" evidence="8">
    <location>
        <begin position="20"/>
        <end position="278"/>
    </location>
</feature>
<dbReference type="GO" id="GO:0004674">
    <property type="term" value="F:protein serine/threonine kinase activity"/>
    <property type="evidence" value="ECO:0007669"/>
    <property type="project" value="UniProtKB-EC"/>
</dbReference>
<dbReference type="GO" id="GO:0005524">
    <property type="term" value="F:ATP binding"/>
    <property type="evidence" value="ECO:0007669"/>
    <property type="project" value="UniProtKB-KW"/>
</dbReference>
<proteinExistence type="predicted"/>
<comment type="caution">
    <text evidence="9">The sequence shown here is derived from an EMBL/GenBank/DDBJ whole genome shotgun (WGS) entry which is preliminary data.</text>
</comment>
<feature type="transmembrane region" description="Helical" evidence="7">
    <location>
        <begin position="305"/>
        <end position="328"/>
    </location>
</feature>
<evidence type="ECO:0000256" key="6">
    <source>
        <dbReference type="SAM" id="MobiDB-lite"/>
    </source>
</evidence>
<keyword evidence="10" id="KW-1185">Reference proteome</keyword>
<keyword evidence="7" id="KW-0472">Membrane</keyword>
<name>A0A5C8KEF5_9BACT</name>
<dbReference type="PROSITE" id="PS50011">
    <property type="entry name" value="PROTEIN_KINASE_DOM"/>
    <property type="match status" value="1"/>
</dbReference>
<evidence type="ECO:0000256" key="1">
    <source>
        <dbReference type="ARBA" id="ARBA00012513"/>
    </source>
</evidence>
<dbReference type="EC" id="2.7.11.1" evidence="1"/>
<dbReference type="Gene3D" id="1.10.510.10">
    <property type="entry name" value="Transferase(Phosphotransferase) domain 1"/>
    <property type="match status" value="1"/>
</dbReference>
<feature type="compositionally biased region" description="Basic and acidic residues" evidence="6">
    <location>
        <begin position="407"/>
        <end position="417"/>
    </location>
</feature>
<evidence type="ECO:0000313" key="10">
    <source>
        <dbReference type="Proteomes" id="UP000321926"/>
    </source>
</evidence>
<gene>
    <name evidence="9" type="ORF">FVR03_00745</name>
</gene>